<dbReference type="SUPFAM" id="SSF46785">
    <property type="entry name" value="Winged helix' DNA-binding domain"/>
    <property type="match status" value="1"/>
</dbReference>
<dbReference type="Gene3D" id="1.10.10.10">
    <property type="entry name" value="Winged helix-like DNA-binding domain superfamily/Winged helix DNA-binding domain"/>
    <property type="match status" value="1"/>
</dbReference>
<dbReference type="InterPro" id="IPR036388">
    <property type="entry name" value="WH-like_DNA-bd_sf"/>
</dbReference>
<dbReference type="Proteomes" id="UP001501508">
    <property type="component" value="Unassembled WGS sequence"/>
</dbReference>
<sequence length="408" mass="44444">MAEIIENSSSVIDLKKNRLRRHLIKELYRTHTTSINKLSRLFHSSIPSATGIVNEMQREGWVIEKGIGVAKAGRPPVLYGLNSDKKVNLLIDVNRNEANFVVMNLNNEILHEHHRSLHLENAPSYLAQLTGELDAFLAGIPLSREDFWGIGVTMPGLISPSQGLNQSYPQLTPEGVSLTEALRKKYQLPVLMMNDTHATAYGEYRFGLAKKFKHVLTINIDWGVGLGVLLEGEVFGGSKGFAGELGHIQVNPDGILCECGKVGCLDTITSAVALIRQAEEGIAAGRATLLTKLAGADNHSLSADHIIQAVKMGDSFSIDLLSNLGAELGKGLATAVHLFNPEAIIVTGVLARADNFITNPMEQAINRYCLSDFRNALTIKISELGPKARLLGCQANLVNYLAEKEFCD</sequence>
<dbReference type="PROSITE" id="PS01125">
    <property type="entry name" value="ROK"/>
    <property type="match status" value="1"/>
</dbReference>
<dbReference type="SUPFAM" id="SSF53067">
    <property type="entry name" value="Actin-like ATPase domain"/>
    <property type="match status" value="1"/>
</dbReference>
<evidence type="ECO:0000256" key="1">
    <source>
        <dbReference type="ARBA" id="ARBA00006479"/>
    </source>
</evidence>
<protein>
    <submittedName>
        <fullName evidence="2">ROK family transcriptional regulator</fullName>
    </submittedName>
</protein>
<dbReference type="PANTHER" id="PTHR18964">
    <property type="entry name" value="ROK (REPRESSOR, ORF, KINASE) FAMILY"/>
    <property type="match status" value="1"/>
</dbReference>
<keyword evidence="3" id="KW-1185">Reference proteome</keyword>
<dbReference type="Pfam" id="PF00480">
    <property type="entry name" value="ROK"/>
    <property type="match status" value="1"/>
</dbReference>
<dbReference type="PANTHER" id="PTHR18964:SF149">
    <property type="entry name" value="BIFUNCTIONAL UDP-N-ACETYLGLUCOSAMINE 2-EPIMERASE_N-ACETYLMANNOSAMINE KINASE"/>
    <property type="match status" value="1"/>
</dbReference>
<evidence type="ECO:0000313" key="2">
    <source>
        <dbReference type="EMBL" id="GAA4433311.1"/>
    </source>
</evidence>
<dbReference type="EMBL" id="BAABEY010000005">
    <property type="protein sequence ID" value="GAA4433311.1"/>
    <property type="molecule type" value="Genomic_DNA"/>
</dbReference>
<organism evidence="2 3">
    <name type="scientific">Ravibacter arvi</name>
    <dbReference type="NCBI Taxonomy" id="2051041"/>
    <lineage>
        <taxon>Bacteria</taxon>
        <taxon>Pseudomonadati</taxon>
        <taxon>Bacteroidota</taxon>
        <taxon>Cytophagia</taxon>
        <taxon>Cytophagales</taxon>
        <taxon>Spirosomataceae</taxon>
        <taxon>Ravibacter</taxon>
    </lineage>
</organism>
<reference evidence="3" key="1">
    <citation type="journal article" date="2019" name="Int. J. Syst. Evol. Microbiol.">
        <title>The Global Catalogue of Microorganisms (GCM) 10K type strain sequencing project: providing services to taxonomists for standard genome sequencing and annotation.</title>
        <authorList>
            <consortium name="The Broad Institute Genomics Platform"/>
            <consortium name="The Broad Institute Genome Sequencing Center for Infectious Disease"/>
            <person name="Wu L."/>
            <person name="Ma J."/>
        </authorList>
    </citation>
    <scope>NUCLEOTIDE SEQUENCE [LARGE SCALE GENOMIC DNA]</scope>
    <source>
        <strain evidence="3">JCM 31920</strain>
    </source>
</reference>
<comment type="similarity">
    <text evidence="1">Belongs to the ROK (NagC/XylR) family.</text>
</comment>
<dbReference type="InterPro" id="IPR043129">
    <property type="entry name" value="ATPase_NBD"/>
</dbReference>
<dbReference type="InterPro" id="IPR000600">
    <property type="entry name" value="ROK"/>
</dbReference>
<dbReference type="Gene3D" id="3.30.420.40">
    <property type="match status" value="2"/>
</dbReference>
<dbReference type="RefSeq" id="WP_345026629.1">
    <property type="nucleotide sequence ID" value="NZ_BAABEY010000005.1"/>
</dbReference>
<name>A0ABP8LRU0_9BACT</name>
<proteinExistence type="inferred from homology"/>
<dbReference type="InterPro" id="IPR049874">
    <property type="entry name" value="ROK_cs"/>
</dbReference>
<gene>
    <name evidence="2" type="ORF">GCM10023091_06680</name>
</gene>
<accession>A0ABP8LRU0</accession>
<dbReference type="InterPro" id="IPR036390">
    <property type="entry name" value="WH_DNA-bd_sf"/>
</dbReference>
<evidence type="ECO:0000313" key="3">
    <source>
        <dbReference type="Proteomes" id="UP001501508"/>
    </source>
</evidence>
<comment type="caution">
    <text evidence="2">The sequence shown here is derived from an EMBL/GenBank/DDBJ whole genome shotgun (WGS) entry which is preliminary data.</text>
</comment>